<organism evidence="1 2">
    <name type="scientific">Malonomonas rubra DSM 5091</name>
    <dbReference type="NCBI Taxonomy" id="1122189"/>
    <lineage>
        <taxon>Bacteria</taxon>
        <taxon>Pseudomonadati</taxon>
        <taxon>Thermodesulfobacteriota</taxon>
        <taxon>Desulfuromonadia</taxon>
        <taxon>Desulfuromonadales</taxon>
        <taxon>Geopsychrobacteraceae</taxon>
        <taxon>Malonomonas</taxon>
    </lineage>
</organism>
<evidence type="ECO:0000313" key="2">
    <source>
        <dbReference type="Proteomes" id="UP000184171"/>
    </source>
</evidence>
<dbReference type="OrthoDB" id="5387363at2"/>
<reference evidence="1 2" key="1">
    <citation type="submission" date="2016-11" db="EMBL/GenBank/DDBJ databases">
        <authorList>
            <person name="Jaros S."/>
            <person name="Januszkiewicz K."/>
            <person name="Wedrychowicz H."/>
        </authorList>
    </citation>
    <scope>NUCLEOTIDE SEQUENCE [LARGE SCALE GENOMIC DNA]</scope>
    <source>
        <strain evidence="1 2">DSM 5091</strain>
    </source>
</reference>
<proteinExistence type="predicted"/>
<keyword evidence="2" id="KW-1185">Reference proteome</keyword>
<dbReference type="EMBL" id="FQZT01000003">
    <property type="protein sequence ID" value="SHI94071.1"/>
    <property type="molecule type" value="Genomic_DNA"/>
</dbReference>
<gene>
    <name evidence="1" type="ORF">SAMN02745165_01192</name>
</gene>
<dbReference type="STRING" id="1122189.SAMN02745165_01192"/>
<name>A0A1M6F8U7_MALRU</name>
<sequence>MHRQRHERWKKLVEQIAQEYRALPASEKTWIAEQLQQVETLQQQLNQLFEQGNGLTSCADCLGDCCAKGHNHMTLANLLSYLQRNDLPPQPDFSRTCPFLGERGCLLPVTRRPYNCISFVCDIIEHSLTSSQVEEFYRCEQQLRVVYRQFAERYSGGGMTGLLLQSERLGNGPFLQRKNLPQD</sequence>
<protein>
    <submittedName>
        <fullName evidence="1">Uncharacterized protein</fullName>
    </submittedName>
</protein>
<dbReference type="Proteomes" id="UP000184171">
    <property type="component" value="Unassembled WGS sequence"/>
</dbReference>
<evidence type="ECO:0000313" key="1">
    <source>
        <dbReference type="EMBL" id="SHI94071.1"/>
    </source>
</evidence>
<dbReference type="RefSeq" id="WP_072906748.1">
    <property type="nucleotide sequence ID" value="NZ_FQZT01000003.1"/>
</dbReference>
<dbReference type="AlphaFoldDB" id="A0A1M6F8U7"/>
<accession>A0A1M6F8U7</accession>